<proteinExistence type="predicted"/>
<evidence type="ECO:0000259" key="2">
    <source>
        <dbReference type="PROSITE" id="PS51502"/>
    </source>
</evidence>
<dbReference type="AlphaFoldDB" id="A0A842HIQ4"/>
<dbReference type="PROSITE" id="PS51502">
    <property type="entry name" value="S_R_A_B_BARREL"/>
    <property type="match status" value="1"/>
</dbReference>
<dbReference type="SMART" id="SM00886">
    <property type="entry name" value="Dabb"/>
    <property type="match status" value="1"/>
</dbReference>
<accession>A0A842HIQ4</accession>
<dbReference type="RefSeq" id="WP_185676348.1">
    <property type="nucleotide sequence ID" value="NZ_JACHVB010000035.1"/>
</dbReference>
<sequence>MITHVVVFWTDKPVEENRQKLLAKLEPLAGIPGVKNFRCGPAIESPRGAVDDSYTVAISMDFETAADAEVYQTHPLHVDFIKTCIGTVAKRFVVYDFGV</sequence>
<protein>
    <submittedName>
        <fullName evidence="3">Dabb family protein</fullName>
    </submittedName>
</protein>
<dbReference type="PANTHER" id="PTHR33178">
    <property type="match status" value="1"/>
</dbReference>
<dbReference type="SUPFAM" id="SSF54909">
    <property type="entry name" value="Dimeric alpha+beta barrel"/>
    <property type="match status" value="1"/>
</dbReference>
<dbReference type="EMBL" id="JACHVB010000035">
    <property type="protein sequence ID" value="MBC2595397.1"/>
    <property type="molecule type" value="Genomic_DNA"/>
</dbReference>
<evidence type="ECO:0000313" key="4">
    <source>
        <dbReference type="Proteomes" id="UP000546464"/>
    </source>
</evidence>
<comment type="caution">
    <text evidence="3">The sequence shown here is derived from an EMBL/GenBank/DDBJ whole genome shotgun (WGS) entry which is preliminary data.</text>
</comment>
<organism evidence="3 4">
    <name type="scientific">Ruficoccus amylovorans</name>
    <dbReference type="NCBI Taxonomy" id="1804625"/>
    <lineage>
        <taxon>Bacteria</taxon>
        <taxon>Pseudomonadati</taxon>
        <taxon>Verrucomicrobiota</taxon>
        <taxon>Opitutia</taxon>
        <taxon>Puniceicoccales</taxon>
        <taxon>Cerasicoccaceae</taxon>
        <taxon>Ruficoccus</taxon>
    </lineage>
</organism>
<dbReference type="InterPro" id="IPR011008">
    <property type="entry name" value="Dimeric_a/b-barrel"/>
</dbReference>
<comment type="subunit">
    <text evidence="1">Homodimer.</text>
</comment>
<name>A0A842HIQ4_9BACT</name>
<evidence type="ECO:0000313" key="3">
    <source>
        <dbReference type="EMBL" id="MBC2595397.1"/>
    </source>
</evidence>
<dbReference type="PANTHER" id="PTHR33178:SF10">
    <property type="entry name" value="STRESS-RESPONSE A_B BARREL DOMAIN-CONTAINING PROTEIN"/>
    <property type="match status" value="1"/>
</dbReference>
<feature type="domain" description="Stress-response A/B barrel" evidence="2">
    <location>
        <begin position="2"/>
        <end position="97"/>
    </location>
</feature>
<dbReference type="Gene3D" id="3.30.70.100">
    <property type="match status" value="1"/>
</dbReference>
<evidence type="ECO:0000256" key="1">
    <source>
        <dbReference type="ARBA" id="ARBA00011738"/>
    </source>
</evidence>
<reference evidence="3 4" key="1">
    <citation type="submission" date="2020-07" db="EMBL/GenBank/DDBJ databases">
        <authorList>
            <person name="Feng X."/>
        </authorList>
    </citation>
    <scope>NUCLEOTIDE SEQUENCE [LARGE SCALE GENOMIC DNA]</scope>
    <source>
        <strain evidence="3 4">JCM31066</strain>
    </source>
</reference>
<gene>
    <name evidence="3" type="ORF">H5P28_14105</name>
</gene>
<dbReference type="Proteomes" id="UP000546464">
    <property type="component" value="Unassembled WGS sequence"/>
</dbReference>
<dbReference type="InterPro" id="IPR013097">
    <property type="entry name" value="Dabb"/>
</dbReference>
<keyword evidence="4" id="KW-1185">Reference proteome</keyword>
<dbReference type="InterPro" id="IPR044662">
    <property type="entry name" value="HS1/DABB1-like"/>
</dbReference>
<dbReference type="Pfam" id="PF07876">
    <property type="entry name" value="Dabb"/>
    <property type="match status" value="1"/>
</dbReference>